<dbReference type="InterPro" id="IPR011765">
    <property type="entry name" value="Pept_M16_N"/>
</dbReference>
<feature type="region of interest" description="Disordered" evidence="2">
    <location>
        <begin position="408"/>
        <end position="428"/>
    </location>
</feature>
<sequence>MQIPTRAHTCGNGLSVLLRPCAAHPVVSLQIWVRTGSMQEGSHLGSGLSHLLEHMVFKGTRNHTGQQLAEQVQALGGHWNAYTSTDRTVYHIDGPAEAWETFLELLAELVYHPTFPAEEFDKEKEVIRREMAMYQDDPGDLAYRTLIGTLYKRSPRKLPVLGEREAFDRLTRQDMLDYHAARYTPNNTFITIAGDIDPEAAIRKITALTRHLSPADPAFLPPVPEPRQWGCRTERREYAQPTSTLMLAWRIPDAQSPEAAPLAILSHILGTGRTALLYRNLHDRQGIAYDISTTIIPGKGEEGAFVIEADVDRQQRDTLRGLILQEIAAITETDLREGIARAVKQIQSARLQQISTANGLASETALSWFHTGNTGLMQEWHEALARVTAENLQTLIRTYFGTERLTEISIDPTGTNPPSTAAEETAARPQLHTHTLPNGLRIILRPDMRLPLVHACIAFGAGSPTETEQTAGINTLLGECLLKGTKSRNSEEIAAALENLGGSINTSTGNNTLTVSTRCLSDDIGTAIDLMADICIRPTFPADALENEREAMIADARDILEDPPSLAFQNLRRQCYGTASYGNPTGGTPESLSGITRQHIIDQHARIICAENAVLCITGDIDPELILTHIREHLSGMPAGSRPSTTPTPPQTAGDTAFVLDKEQAVLAVALPGAPVTSPDFALASLLNEWCQDMAGPVFTEIRERLGLAYYASSTQFCGIDAGNIVYYLGTSPEQLPAARKALEQLLDRIAQTGITPEELERTRATALSALLIARQSNKRICSSIAVDTLLGLPSDYFEQHAERIRHIGHADMQTYIRRTLSPQTARTWVTVAPAP</sequence>
<organism evidence="5 6">
    <name type="scientific">Akkermansia glycaniphila</name>
    <dbReference type="NCBI Taxonomy" id="1679444"/>
    <lineage>
        <taxon>Bacteria</taxon>
        <taxon>Pseudomonadati</taxon>
        <taxon>Verrucomicrobiota</taxon>
        <taxon>Verrucomicrobiia</taxon>
        <taxon>Verrucomicrobiales</taxon>
        <taxon>Akkermansiaceae</taxon>
        <taxon>Akkermansia</taxon>
    </lineage>
</organism>
<dbReference type="Proteomes" id="UP000176204">
    <property type="component" value="Chromosome I"/>
</dbReference>
<dbReference type="InterPro" id="IPR050361">
    <property type="entry name" value="MPP/UQCRC_Complex"/>
</dbReference>
<evidence type="ECO:0000313" key="5">
    <source>
        <dbReference type="EMBL" id="SEH82500.1"/>
    </source>
</evidence>
<gene>
    <name evidence="5" type="ORF">PYTT_1023</name>
</gene>
<evidence type="ECO:0000256" key="1">
    <source>
        <dbReference type="ARBA" id="ARBA00007261"/>
    </source>
</evidence>
<feature type="domain" description="Peptidase M16 N-terminal" evidence="3">
    <location>
        <begin position="24"/>
        <end position="162"/>
    </location>
</feature>
<dbReference type="InterPro" id="IPR007863">
    <property type="entry name" value="Peptidase_M16_C"/>
</dbReference>
<dbReference type="RefSeq" id="WP_067773374.1">
    <property type="nucleotide sequence ID" value="NZ_LIGX01000011.1"/>
</dbReference>
<dbReference type="InterPro" id="IPR011249">
    <property type="entry name" value="Metalloenz_LuxS/M16"/>
</dbReference>
<dbReference type="PATRIC" id="fig|1679444.3.peg.2094"/>
<reference evidence="6" key="1">
    <citation type="submission" date="2016-09" db="EMBL/GenBank/DDBJ databases">
        <authorList>
            <person name="Koehorst J."/>
        </authorList>
    </citation>
    <scope>NUCLEOTIDE SEQUENCE [LARGE SCALE GENOMIC DNA]</scope>
</reference>
<evidence type="ECO:0000259" key="3">
    <source>
        <dbReference type="Pfam" id="PF00675"/>
    </source>
</evidence>
<evidence type="ECO:0000259" key="4">
    <source>
        <dbReference type="Pfam" id="PF05193"/>
    </source>
</evidence>
<dbReference type="STRING" id="1679444.PYTT_1023"/>
<dbReference type="AlphaFoldDB" id="A0A1C7PDU1"/>
<dbReference type="GO" id="GO:0046872">
    <property type="term" value="F:metal ion binding"/>
    <property type="evidence" value="ECO:0007669"/>
    <property type="project" value="InterPro"/>
</dbReference>
<dbReference type="SUPFAM" id="SSF63411">
    <property type="entry name" value="LuxS/MPP-like metallohydrolase"/>
    <property type="match status" value="4"/>
</dbReference>
<proteinExistence type="inferred from homology"/>
<accession>A0A1C7PDU1</accession>
<dbReference type="PANTHER" id="PTHR11851">
    <property type="entry name" value="METALLOPROTEASE"/>
    <property type="match status" value="1"/>
</dbReference>
<dbReference type="KEGG" id="agl:PYTT_1023"/>
<name>A0A1C7PDU1_9BACT</name>
<comment type="similarity">
    <text evidence="1">Belongs to the peptidase M16 family.</text>
</comment>
<keyword evidence="6" id="KW-1185">Reference proteome</keyword>
<dbReference type="Pfam" id="PF05193">
    <property type="entry name" value="Peptidase_M16_C"/>
    <property type="match status" value="2"/>
</dbReference>
<feature type="domain" description="Peptidase M16 C-terminal" evidence="4">
    <location>
        <begin position="170"/>
        <end position="338"/>
    </location>
</feature>
<evidence type="ECO:0000256" key="2">
    <source>
        <dbReference type="SAM" id="MobiDB-lite"/>
    </source>
</evidence>
<dbReference type="EMBL" id="LT629973">
    <property type="protein sequence ID" value="SEH82500.1"/>
    <property type="molecule type" value="Genomic_DNA"/>
</dbReference>
<dbReference type="Gene3D" id="3.30.830.10">
    <property type="entry name" value="Metalloenzyme, LuxS/M16 peptidase-like"/>
    <property type="match status" value="4"/>
</dbReference>
<protein>
    <submittedName>
        <fullName evidence="5">Peptidase m16 domain</fullName>
    </submittedName>
</protein>
<dbReference type="OrthoDB" id="9811314at2"/>
<dbReference type="Pfam" id="PF00675">
    <property type="entry name" value="Peptidase_M16"/>
    <property type="match status" value="2"/>
</dbReference>
<dbReference type="PANTHER" id="PTHR11851:SF49">
    <property type="entry name" value="MITOCHONDRIAL-PROCESSING PEPTIDASE SUBUNIT ALPHA"/>
    <property type="match status" value="1"/>
</dbReference>
<evidence type="ECO:0000313" key="6">
    <source>
        <dbReference type="Proteomes" id="UP000176204"/>
    </source>
</evidence>
<feature type="domain" description="Peptidase M16 N-terminal" evidence="3">
    <location>
        <begin position="453"/>
        <end position="588"/>
    </location>
</feature>
<feature type="domain" description="Peptidase M16 C-terminal" evidence="4">
    <location>
        <begin position="595"/>
        <end position="765"/>
    </location>
</feature>